<dbReference type="Proteomes" id="UP000006772">
    <property type="component" value="Unassembled WGS sequence"/>
</dbReference>
<dbReference type="InterPro" id="IPR001296">
    <property type="entry name" value="Glyco_trans_1"/>
</dbReference>
<evidence type="ECO:0000313" key="5">
    <source>
        <dbReference type="Proteomes" id="UP000006772"/>
    </source>
</evidence>
<dbReference type="GO" id="GO:0016757">
    <property type="term" value="F:glycosyltransferase activity"/>
    <property type="evidence" value="ECO:0007669"/>
    <property type="project" value="UniProtKB-KW"/>
</dbReference>
<name>A0AAI9IFG2_9BURK</name>
<dbReference type="InterPro" id="IPR028098">
    <property type="entry name" value="Glyco_trans_4-like_N"/>
</dbReference>
<dbReference type="Pfam" id="PF00534">
    <property type="entry name" value="Glycos_transf_1"/>
    <property type="match status" value="1"/>
</dbReference>
<dbReference type="CDD" id="cd03801">
    <property type="entry name" value="GT4_PimA-like"/>
    <property type="match status" value="1"/>
</dbReference>
<dbReference type="Pfam" id="PF13439">
    <property type="entry name" value="Glyco_transf_4"/>
    <property type="match status" value="1"/>
</dbReference>
<keyword evidence="4" id="KW-0328">Glycosyltransferase</keyword>
<reference evidence="4 5" key="1">
    <citation type="journal article" date="2013" name="Front. Microbiol.">
        <title>The genome of the endophytic bacterium H. frisingense GSF30(T) identifies diverse strategies in the Herbaspirillum genus to interact with plants.</title>
        <authorList>
            <person name="Straub D."/>
            <person name="Rothballer M."/>
            <person name="Hartmann A."/>
            <person name="Ludewig U."/>
        </authorList>
    </citation>
    <scope>NUCLEOTIDE SEQUENCE [LARGE SCALE GENOMIC DNA]</scope>
    <source>
        <strain evidence="4 5">GSF30</strain>
    </source>
</reference>
<dbReference type="NCBIfam" id="TIGR04047">
    <property type="entry name" value="MSMEG_0565_glyc"/>
    <property type="match status" value="1"/>
</dbReference>
<protein>
    <submittedName>
        <fullName evidence="4">Mannosyltransferase/glycosyltransferase</fullName>
    </submittedName>
</protein>
<evidence type="ECO:0000313" key="4">
    <source>
        <dbReference type="EMBL" id="EOA05044.1"/>
    </source>
</evidence>
<sequence>MTRPVSALMRPLRIAMLTHSVNPRGGVVHALQLAESLQALGQETTLFAPDARGRGLFREAACGFHPVPGSVHCADVVDMVRQRIDDYLRCFEQPGMDRFDLYHAQDSISANALATLVARGVIPGYVRTVHHLDQFDDLRLHAWQERGYRAADRLLCVSRTWQDILAREHGVRAELVSNGVDLQRYTATPAVQAAQRDPLLRQELGLDGAPVLLAVGGVEPRKNTLGILRAFLRLRRVYPQAQLVIAGGASVLDHADYQRSFQDELQAADLPPGALRILGQVPDADMPALFRCADALVFPSLKEGFGLVVLEAMASGVPAVVSRIAPFTEYLDGGCCAWVDPHDPASIAAGIAHALDPAGRAAMVAAGQAICAGFSWSRSARRHLELYHDYLGQRAPSATPQEEHHA</sequence>
<dbReference type="InterPro" id="IPR023986">
    <property type="entry name" value="GlycosylTfrase_MSMEG0565"/>
</dbReference>
<dbReference type="AlphaFoldDB" id="A0AAI9IFG2"/>
<dbReference type="PANTHER" id="PTHR46401:SF2">
    <property type="entry name" value="GLYCOSYLTRANSFERASE WBBK-RELATED"/>
    <property type="match status" value="1"/>
</dbReference>
<dbReference type="EMBL" id="AEEC02000010">
    <property type="protein sequence ID" value="EOA05044.1"/>
    <property type="molecule type" value="Genomic_DNA"/>
</dbReference>
<feature type="domain" description="Glycosyl transferase family 1" evidence="2">
    <location>
        <begin position="201"/>
        <end position="356"/>
    </location>
</feature>
<gene>
    <name evidence="4" type="ORF">HFRIS_009185</name>
</gene>
<feature type="domain" description="Glycosyltransferase subfamily 4-like N-terminal" evidence="3">
    <location>
        <begin position="24"/>
        <end position="184"/>
    </location>
</feature>
<accession>A0AAI9IFG2</accession>
<proteinExistence type="predicted"/>
<dbReference type="SUPFAM" id="SSF53756">
    <property type="entry name" value="UDP-Glycosyltransferase/glycogen phosphorylase"/>
    <property type="match status" value="1"/>
</dbReference>
<keyword evidence="1" id="KW-0808">Transferase</keyword>
<dbReference type="Gene3D" id="3.40.50.2000">
    <property type="entry name" value="Glycogen Phosphorylase B"/>
    <property type="match status" value="2"/>
</dbReference>
<comment type="caution">
    <text evidence="4">The sequence shown here is derived from an EMBL/GenBank/DDBJ whole genome shotgun (WGS) entry which is preliminary data.</text>
</comment>
<evidence type="ECO:0000259" key="2">
    <source>
        <dbReference type="Pfam" id="PF00534"/>
    </source>
</evidence>
<dbReference type="GO" id="GO:0009103">
    <property type="term" value="P:lipopolysaccharide biosynthetic process"/>
    <property type="evidence" value="ECO:0007669"/>
    <property type="project" value="TreeGrafter"/>
</dbReference>
<evidence type="ECO:0000259" key="3">
    <source>
        <dbReference type="Pfam" id="PF13439"/>
    </source>
</evidence>
<dbReference type="PANTHER" id="PTHR46401">
    <property type="entry name" value="GLYCOSYLTRANSFERASE WBBK-RELATED"/>
    <property type="match status" value="1"/>
</dbReference>
<organism evidence="4 5">
    <name type="scientific">Herbaspirillum frisingense GSF30</name>
    <dbReference type="NCBI Taxonomy" id="864073"/>
    <lineage>
        <taxon>Bacteria</taxon>
        <taxon>Pseudomonadati</taxon>
        <taxon>Pseudomonadota</taxon>
        <taxon>Betaproteobacteria</taxon>
        <taxon>Burkholderiales</taxon>
        <taxon>Oxalobacteraceae</taxon>
        <taxon>Herbaspirillum</taxon>
    </lineage>
</organism>
<evidence type="ECO:0000256" key="1">
    <source>
        <dbReference type="ARBA" id="ARBA00022679"/>
    </source>
</evidence>